<organism evidence="3 4">
    <name type="scientific">Streptomyces xanthochromogenes</name>
    <dbReference type="NCBI Taxonomy" id="67384"/>
    <lineage>
        <taxon>Bacteria</taxon>
        <taxon>Bacillati</taxon>
        <taxon>Actinomycetota</taxon>
        <taxon>Actinomycetes</taxon>
        <taxon>Kitasatosporales</taxon>
        <taxon>Streptomycetaceae</taxon>
        <taxon>Streptomyces</taxon>
    </lineage>
</organism>
<accession>A0ABQ3A6Y2</accession>
<comment type="caution">
    <text evidence="3">The sequence shown here is derived from an EMBL/GenBank/DDBJ whole genome shotgun (WGS) entry which is preliminary data.</text>
</comment>
<feature type="compositionally biased region" description="Low complexity" evidence="1">
    <location>
        <begin position="291"/>
        <end position="303"/>
    </location>
</feature>
<gene>
    <name evidence="3" type="ORF">GCM10010326_30710</name>
</gene>
<name>A0ABQ3A6Y2_9ACTN</name>
<protein>
    <recommendedName>
        <fullName evidence="5">Heavy metal transporter</fullName>
    </recommendedName>
</protein>
<keyword evidence="2" id="KW-0472">Membrane</keyword>
<dbReference type="Proteomes" id="UP000600946">
    <property type="component" value="Unassembled WGS sequence"/>
</dbReference>
<evidence type="ECO:0000256" key="1">
    <source>
        <dbReference type="SAM" id="MobiDB-lite"/>
    </source>
</evidence>
<evidence type="ECO:0008006" key="5">
    <source>
        <dbReference type="Google" id="ProtNLM"/>
    </source>
</evidence>
<dbReference type="EMBL" id="BMUU01000004">
    <property type="protein sequence ID" value="GGY34453.1"/>
    <property type="molecule type" value="Genomic_DNA"/>
</dbReference>
<evidence type="ECO:0000256" key="2">
    <source>
        <dbReference type="SAM" id="Phobius"/>
    </source>
</evidence>
<keyword evidence="2" id="KW-0812">Transmembrane</keyword>
<evidence type="ECO:0000313" key="3">
    <source>
        <dbReference type="EMBL" id="GGY34453.1"/>
    </source>
</evidence>
<evidence type="ECO:0000313" key="4">
    <source>
        <dbReference type="Proteomes" id="UP000600946"/>
    </source>
</evidence>
<feature type="transmembrane region" description="Helical" evidence="2">
    <location>
        <begin position="16"/>
        <end position="38"/>
    </location>
</feature>
<keyword evidence="2" id="KW-1133">Transmembrane helix</keyword>
<feature type="region of interest" description="Disordered" evidence="1">
    <location>
        <begin position="291"/>
        <end position="320"/>
    </location>
</feature>
<sequence>MSELSDLPRPSRRGRLLRVGAAVAVLLALAGYLVVQYVSGGPGAPRCVAGAGGGQGATFRMSPEQARNAATITAVGLAQGMPERAVTIALATALQESGLRNLDHGDRDSLGLFQQRPSMGWGSAEQIMDPVYAAGKFYQHLAEVPGYSRLPLTVAAQKVQRSGFPQAYAKHEPDAVVLTAALTGRQAASLTCTVAENVRPGDPAEVRQDLTKAFGEGVVPARQPAGAGKDVAVPVRVTESAAAAGTGLEQRGWSLAHWAVAQAEALHIARVGYAGRVWSADDSARGWTAASADASASPGPGTAVGAPADGTQEVRITLAP</sequence>
<keyword evidence="4" id="KW-1185">Reference proteome</keyword>
<reference evidence="4" key="1">
    <citation type="journal article" date="2019" name="Int. J. Syst. Evol. Microbiol.">
        <title>The Global Catalogue of Microorganisms (GCM) 10K type strain sequencing project: providing services to taxonomists for standard genome sequencing and annotation.</title>
        <authorList>
            <consortium name="The Broad Institute Genomics Platform"/>
            <consortium name="The Broad Institute Genome Sequencing Center for Infectious Disease"/>
            <person name="Wu L."/>
            <person name="Ma J."/>
        </authorList>
    </citation>
    <scope>NUCLEOTIDE SEQUENCE [LARGE SCALE GENOMIC DNA]</scope>
    <source>
        <strain evidence="4">JCM 4594</strain>
    </source>
</reference>
<proteinExistence type="predicted"/>